<keyword evidence="2 5" id="KW-0812">Transmembrane</keyword>
<evidence type="ECO:0000256" key="2">
    <source>
        <dbReference type="ARBA" id="ARBA00022692"/>
    </source>
</evidence>
<evidence type="ECO:0000256" key="5">
    <source>
        <dbReference type="SAM" id="Phobius"/>
    </source>
</evidence>
<evidence type="ECO:0000256" key="4">
    <source>
        <dbReference type="ARBA" id="ARBA00023136"/>
    </source>
</evidence>
<reference evidence="8" key="1">
    <citation type="submission" date="2018-07" db="EMBL/GenBank/DDBJ databases">
        <title>Genome sequencing of Paracoccus sp. SC2-6.</title>
        <authorList>
            <person name="Heo J."/>
            <person name="Kim S.-J."/>
            <person name="Kwon S.-W."/>
        </authorList>
    </citation>
    <scope>NUCLEOTIDE SEQUENCE [LARGE SCALE GENOMIC DNA]</scope>
    <source>
        <strain evidence="8">SC2-6</strain>
    </source>
</reference>
<feature type="transmembrane region" description="Helical" evidence="5">
    <location>
        <begin position="163"/>
        <end position="190"/>
    </location>
</feature>
<comment type="subcellular location">
    <subcellularLocation>
        <location evidence="1">Membrane</location>
        <topology evidence="1">Multi-pass membrane protein</topology>
    </subcellularLocation>
</comment>
<feature type="domain" description="Yip1" evidence="6">
    <location>
        <begin position="13"/>
        <end position="181"/>
    </location>
</feature>
<accession>A0A344PGY8</accession>
<feature type="transmembrane region" description="Helical" evidence="5">
    <location>
        <begin position="105"/>
        <end position="130"/>
    </location>
</feature>
<dbReference type="GO" id="GO:0016020">
    <property type="term" value="C:membrane"/>
    <property type="evidence" value="ECO:0007669"/>
    <property type="project" value="UniProtKB-SubCell"/>
</dbReference>
<evidence type="ECO:0000256" key="3">
    <source>
        <dbReference type="ARBA" id="ARBA00022989"/>
    </source>
</evidence>
<evidence type="ECO:0000313" key="8">
    <source>
        <dbReference type="Proteomes" id="UP000252023"/>
    </source>
</evidence>
<gene>
    <name evidence="7" type="ORF">DRW48_02105</name>
</gene>
<proteinExistence type="predicted"/>
<evidence type="ECO:0000313" key="7">
    <source>
        <dbReference type="EMBL" id="AXC48643.1"/>
    </source>
</evidence>
<dbReference type="OrthoDB" id="7688451at2"/>
<feature type="transmembrane region" description="Helical" evidence="5">
    <location>
        <begin position="136"/>
        <end position="156"/>
    </location>
</feature>
<dbReference type="Proteomes" id="UP000252023">
    <property type="component" value="Chromosome"/>
</dbReference>
<name>A0A344PGY8_9RHOB</name>
<keyword evidence="4 5" id="KW-0472">Membrane</keyword>
<dbReference type="AlphaFoldDB" id="A0A344PGY8"/>
<protein>
    <submittedName>
        <fullName evidence="7">YIP1 family protein</fullName>
    </submittedName>
</protein>
<keyword evidence="3 5" id="KW-1133">Transmembrane helix</keyword>
<sequence>MNPSAFTRMAMLTLQRPDRAIAMMRGLQLPMADRWAALALATVLSSILAGLANLMFPSQAGGASALLVASPIVLTVLQFFALTAAAALMARVGQMFGGHGNFPDALLALTWIDLIIIAAQAVQLALMVVLPSASTMLSLATLALYVVLAVRVTTALHGFSNPFLVALGMVSTLMLTGAVLSVVLAMLGLLPAPEALP</sequence>
<dbReference type="RefSeq" id="WP_114074962.1">
    <property type="nucleotide sequence ID" value="NZ_CP030918.1"/>
</dbReference>
<dbReference type="EMBL" id="CP030918">
    <property type="protein sequence ID" value="AXC48643.1"/>
    <property type="molecule type" value="Genomic_DNA"/>
</dbReference>
<dbReference type="KEGG" id="pars:DRW48_02105"/>
<dbReference type="InterPro" id="IPR006977">
    <property type="entry name" value="Yip1_dom"/>
</dbReference>
<evidence type="ECO:0000259" key="6">
    <source>
        <dbReference type="Pfam" id="PF04893"/>
    </source>
</evidence>
<organism evidence="7 8">
    <name type="scientific">Paracoccus suum</name>
    <dbReference type="NCBI Taxonomy" id="2259340"/>
    <lineage>
        <taxon>Bacteria</taxon>
        <taxon>Pseudomonadati</taxon>
        <taxon>Pseudomonadota</taxon>
        <taxon>Alphaproteobacteria</taxon>
        <taxon>Rhodobacterales</taxon>
        <taxon>Paracoccaceae</taxon>
        <taxon>Paracoccus</taxon>
    </lineage>
</organism>
<feature type="transmembrane region" description="Helical" evidence="5">
    <location>
        <begin position="72"/>
        <end position="93"/>
    </location>
</feature>
<keyword evidence="8" id="KW-1185">Reference proteome</keyword>
<dbReference type="Pfam" id="PF04893">
    <property type="entry name" value="Yip1"/>
    <property type="match status" value="1"/>
</dbReference>
<evidence type="ECO:0000256" key="1">
    <source>
        <dbReference type="ARBA" id="ARBA00004141"/>
    </source>
</evidence>